<organism evidence="1 2">
    <name type="scientific">Dentiscutata erythropus</name>
    <dbReference type="NCBI Taxonomy" id="1348616"/>
    <lineage>
        <taxon>Eukaryota</taxon>
        <taxon>Fungi</taxon>
        <taxon>Fungi incertae sedis</taxon>
        <taxon>Mucoromycota</taxon>
        <taxon>Glomeromycotina</taxon>
        <taxon>Glomeromycetes</taxon>
        <taxon>Diversisporales</taxon>
        <taxon>Gigasporaceae</taxon>
        <taxon>Dentiscutata</taxon>
    </lineage>
</organism>
<feature type="non-terminal residue" evidence="1">
    <location>
        <position position="1"/>
    </location>
</feature>
<feature type="non-terminal residue" evidence="1">
    <location>
        <position position="185"/>
    </location>
</feature>
<gene>
    <name evidence="1" type="ORF">DERYTH_LOCUS26383</name>
</gene>
<dbReference type="EMBL" id="CAJVPY010054761">
    <property type="protein sequence ID" value="CAG8817063.1"/>
    <property type="molecule type" value="Genomic_DNA"/>
</dbReference>
<evidence type="ECO:0000313" key="1">
    <source>
        <dbReference type="EMBL" id="CAG8817063.1"/>
    </source>
</evidence>
<keyword evidence="2" id="KW-1185">Reference proteome</keyword>
<reference evidence="1" key="1">
    <citation type="submission" date="2021-06" db="EMBL/GenBank/DDBJ databases">
        <authorList>
            <person name="Kallberg Y."/>
            <person name="Tangrot J."/>
            <person name="Rosling A."/>
        </authorList>
    </citation>
    <scope>NUCLEOTIDE SEQUENCE</scope>
    <source>
        <strain evidence="1">MA453B</strain>
    </source>
</reference>
<protein>
    <submittedName>
        <fullName evidence="1">24943_t:CDS:1</fullName>
    </submittedName>
</protein>
<evidence type="ECO:0000313" key="2">
    <source>
        <dbReference type="Proteomes" id="UP000789405"/>
    </source>
</evidence>
<dbReference type="AlphaFoldDB" id="A0A9N9KBJ7"/>
<dbReference type="OrthoDB" id="2429460at2759"/>
<proteinExistence type="predicted"/>
<accession>A0A9N9KBJ7</accession>
<sequence>FVESYKYYVTQVCTICGDSGDPIPIWEVRLCRFCIVRQLVNKSALYAYTLTAKEIEVLKSWKTYVYDLGMHCTFYLRTHLDHLRRQKYSDPQIALDADVEKRQSERFEKENLKRKRKQREQEDSYIERTAAVLQCFKDLRLKADLAVMEEWCKTLRKTLDEIMQELRQVVVPRVERLMDLNHRLL</sequence>
<dbReference type="Proteomes" id="UP000789405">
    <property type="component" value="Unassembled WGS sequence"/>
</dbReference>
<comment type="caution">
    <text evidence="1">The sequence shown here is derived from an EMBL/GenBank/DDBJ whole genome shotgun (WGS) entry which is preliminary data.</text>
</comment>
<name>A0A9N9KBJ7_9GLOM</name>